<reference evidence="1 2" key="1">
    <citation type="submission" date="2019-12" db="EMBL/GenBank/DDBJ databases">
        <title>Genome sequencing and assembly of endphytes of Porphyra tenera.</title>
        <authorList>
            <person name="Park J.M."/>
            <person name="Shin R."/>
            <person name="Jo S.H."/>
        </authorList>
    </citation>
    <scope>NUCLEOTIDE SEQUENCE [LARGE SCALE GENOMIC DNA]</scope>
    <source>
        <strain evidence="1 2">GPM3</strain>
    </source>
</reference>
<gene>
    <name evidence="1" type="ORF">FX987_01591</name>
</gene>
<sequence length="42" mass="4797">MQNCPLQRKHSFDDYVFLPNVLSPARQYTERGGITACLLIIS</sequence>
<dbReference type="Proteomes" id="UP000509761">
    <property type="component" value="Chromosome"/>
</dbReference>
<organism evidence="1 2">
    <name type="scientific">Vreelandella titanicae</name>
    <dbReference type="NCBI Taxonomy" id="664683"/>
    <lineage>
        <taxon>Bacteria</taxon>
        <taxon>Pseudomonadati</taxon>
        <taxon>Pseudomonadota</taxon>
        <taxon>Gammaproteobacteria</taxon>
        <taxon>Oceanospirillales</taxon>
        <taxon>Halomonadaceae</taxon>
        <taxon>Vreelandella</taxon>
    </lineage>
</organism>
<proteinExistence type="predicted"/>
<dbReference type="AlphaFoldDB" id="A0AAP9SZP8"/>
<protein>
    <submittedName>
        <fullName evidence="1">Uncharacterized protein</fullName>
    </submittedName>
</protein>
<name>A0AAP9SZP8_9GAMM</name>
<accession>A0AAP9SZP8</accession>
<evidence type="ECO:0000313" key="2">
    <source>
        <dbReference type="Proteomes" id="UP000509761"/>
    </source>
</evidence>
<keyword evidence="2" id="KW-1185">Reference proteome</keyword>
<evidence type="ECO:0000313" key="1">
    <source>
        <dbReference type="EMBL" id="QKS23824.1"/>
    </source>
</evidence>
<dbReference type="EMBL" id="CP054580">
    <property type="protein sequence ID" value="QKS23824.1"/>
    <property type="molecule type" value="Genomic_DNA"/>
</dbReference>